<feature type="domain" description="Acyl-CoA oxidase/dehydrogenase middle" evidence="7">
    <location>
        <begin position="156"/>
        <end position="255"/>
    </location>
</feature>
<organism evidence="9 10">
    <name type="scientific">Marinovum algicola</name>
    <dbReference type="NCBI Taxonomy" id="42444"/>
    <lineage>
        <taxon>Bacteria</taxon>
        <taxon>Pseudomonadati</taxon>
        <taxon>Pseudomonadota</taxon>
        <taxon>Alphaproteobacteria</taxon>
        <taxon>Rhodobacterales</taxon>
        <taxon>Roseobacteraceae</taxon>
        <taxon>Marinovum</taxon>
    </lineage>
</organism>
<evidence type="ECO:0000259" key="6">
    <source>
        <dbReference type="Pfam" id="PF00441"/>
    </source>
</evidence>
<keyword evidence="3 5" id="KW-0285">Flavoprotein</keyword>
<dbReference type="InterPro" id="IPR046373">
    <property type="entry name" value="Acyl-CoA_Oxase/DH_mid-dom_sf"/>
</dbReference>
<dbReference type="EMBL" id="FNYY01000013">
    <property type="protein sequence ID" value="SEJ89626.1"/>
    <property type="molecule type" value="Genomic_DNA"/>
</dbReference>
<evidence type="ECO:0000259" key="7">
    <source>
        <dbReference type="Pfam" id="PF02770"/>
    </source>
</evidence>
<keyword evidence="4 5" id="KW-0274">FAD</keyword>
<evidence type="ECO:0000256" key="4">
    <source>
        <dbReference type="ARBA" id="ARBA00022827"/>
    </source>
</evidence>
<dbReference type="Gene3D" id="2.40.110.10">
    <property type="entry name" value="Butyryl-CoA Dehydrogenase, subunit A, domain 2"/>
    <property type="match status" value="1"/>
</dbReference>
<evidence type="ECO:0000256" key="2">
    <source>
        <dbReference type="ARBA" id="ARBA00009347"/>
    </source>
</evidence>
<dbReference type="GeneID" id="80819566"/>
<evidence type="ECO:0000256" key="3">
    <source>
        <dbReference type="ARBA" id="ARBA00022630"/>
    </source>
</evidence>
<dbReference type="InterPro" id="IPR009100">
    <property type="entry name" value="AcylCoA_DH/oxidase_NM_dom_sf"/>
</dbReference>
<keyword evidence="10" id="KW-1185">Reference proteome</keyword>
<dbReference type="Gene3D" id="1.20.140.10">
    <property type="entry name" value="Butyryl-CoA Dehydrogenase, subunit A, domain 3"/>
    <property type="match status" value="1"/>
</dbReference>
<feature type="domain" description="Acyl-CoA dehydrogenase/oxidase N-terminal" evidence="8">
    <location>
        <begin position="68"/>
        <end position="151"/>
    </location>
</feature>
<dbReference type="AlphaFoldDB" id="A0A975WCC2"/>
<name>A0A975WCC2_9RHOB</name>
<keyword evidence="5" id="KW-0560">Oxidoreductase</keyword>
<dbReference type="GO" id="GO:0016627">
    <property type="term" value="F:oxidoreductase activity, acting on the CH-CH group of donors"/>
    <property type="evidence" value="ECO:0007669"/>
    <property type="project" value="InterPro"/>
</dbReference>
<sequence>MKPFEAPLDDILFSLDHVAGAGALADWDGALAGEILGHFAAFAEGVIAPLDEPGDAQGCRLENGAVKMPDGFAAAYAELAEGGWQGLTAPETFGGMAQNQLVAAAVSEIFSGANHAMQMVCNLVPGAVATLLRFGTEAQQQTWIPRLAAGEALSTMCLTEPGAGSDLSRLRCKAEKVGNGWAITGEKIFISGGDQDMSDDILHLVLARTGTREEGIKGLSLFLTGKKEAGRTISITRIEEKLGLHASPTCQMAFDGTPAQLVGEEGAGLAAMFTVMNHARIDVALQGVVHASRAHDIARSYADQRVQGRRPDGSEAVLSDHADVRRMLDEQRALTLGARGMAHLTLVALERGDNPALVDFLTPLCKVFCSEAGIRAADLGIQILGGYGYLPEYRVSQTWRDARITSIYEGANGIHELATTTRGLKLHGGAGADAFLAMIGNLTDDADVLSICSQWRETRETVLAARDPAALAHDFTQLTCELFLRAVWARIADSEDPEMIRLREFVMRRPLPVNFPFSGNG</sequence>
<dbReference type="InterPro" id="IPR036250">
    <property type="entry name" value="AcylCo_DH-like_C"/>
</dbReference>
<dbReference type="GO" id="GO:0050660">
    <property type="term" value="F:flavin adenine dinucleotide binding"/>
    <property type="evidence" value="ECO:0007669"/>
    <property type="project" value="InterPro"/>
</dbReference>
<comment type="similarity">
    <text evidence="2 5">Belongs to the acyl-CoA dehydrogenase family.</text>
</comment>
<comment type="caution">
    <text evidence="9">The sequence shown here is derived from an EMBL/GenBank/DDBJ whole genome shotgun (WGS) entry which is preliminary data.</text>
</comment>
<accession>A0A975WCC2</accession>
<dbReference type="SUPFAM" id="SSF56645">
    <property type="entry name" value="Acyl-CoA dehydrogenase NM domain-like"/>
    <property type="match status" value="1"/>
</dbReference>
<comment type="cofactor">
    <cofactor evidence="1 5">
        <name>FAD</name>
        <dbReference type="ChEBI" id="CHEBI:57692"/>
    </cofactor>
</comment>
<dbReference type="InterPro" id="IPR013786">
    <property type="entry name" value="AcylCoA_DH/ox_N"/>
</dbReference>
<evidence type="ECO:0008006" key="11">
    <source>
        <dbReference type="Google" id="ProtNLM"/>
    </source>
</evidence>
<dbReference type="InterPro" id="IPR009075">
    <property type="entry name" value="AcylCo_DH/oxidase_C"/>
</dbReference>
<dbReference type="InterPro" id="IPR052166">
    <property type="entry name" value="Diverse_Acyl-CoA_DH"/>
</dbReference>
<reference evidence="9 10" key="1">
    <citation type="submission" date="2016-10" db="EMBL/GenBank/DDBJ databases">
        <authorList>
            <person name="Varghese N."/>
            <person name="Submissions S."/>
        </authorList>
    </citation>
    <scope>NUCLEOTIDE SEQUENCE [LARGE SCALE GENOMIC DNA]</scope>
    <source>
        <strain evidence="9 10">FF3</strain>
    </source>
</reference>
<feature type="domain" description="Acyl-CoA dehydrogenase/oxidase C-terminal" evidence="6">
    <location>
        <begin position="266"/>
        <end position="416"/>
    </location>
</feature>
<dbReference type="Gene3D" id="1.10.540.10">
    <property type="entry name" value="Acyl-CoA dehydrogenase/oxidase, N-terminal domain"/>
    <property type="match status" value="1"/>
</dbReference>
<proteinExistence type="inferred from homology"/>
<dbReference type="InterPro" id="IPR006091">
    <property type="entry name" value="Acyl-CoA_Oxase/DH_mid-dom"/>
</dbReference>
<dbReference type="RefSeq" id="WP_074837557.1">
    <property type="nucleotide sequence ID" value="NZ_FNYY01000013.1"/>
</dbReference>
<dbReference type="PANTHER" id="PTHR42803">
    <property type="entry name" value="ACYL-COA DEHYDROGENASE"/>
    <property type="match status" value="1"/>
</dbReference>
<evidence type="ECO:0000313" key="9">
    <source>
        <dbReference type="EMBL" id="SEJ89626.1"/>
    </source>
</evidence>
<dbReference type="Pfam" id="PF02771">
    <property type="entry name" value="Acyl-CoA_dh_N"/>
    <property type="match status" value="1"/>
</dbReference>
<dbReference type="InterPro" id="IPR037069">
    <property type="entry name" value="AcylCoA_DH/ox_N_sf"/>
</dbReference>
<evidence type="ECO:0000313" key="10">
    <source>
        <dbReference type="Proteomes" id="UP000182932"/>
    </source>
</evidence>
<dbReference type="Pfam" id="PF00441">
    <property type="entry name" value="Acyl-CoA_dh_1"/>
    <property type="match status" value="1"/>
</dbReference>
<dbReference type="PANTHER" id="PTHR42803:SF1">
    <property type="entry name" value="BROAD-SPECIFICITY LINEAR ACYL-COA DEHYDROGENASE FADE5"/>
    <property type="match status" value="1"/>
</dbReference>
<protein>
    <recommendedName>
        <fullName evidence="11">Acyl-CoA dehydrogenase</fullName>
    </recommendedName>
</protein>
<dbReference type="Pfam" id="PF02770">
    <property type="entry name" value="Acyl-CoA_dh_M"/>
    <property type="match status" value="1"/>
</dbReference>
<evidence type="ECO:0000256" key="5">
    <source>
        <dbReference type="RuleBase" id="RU362125"/>
    </source>
</evidence>
<dbReference type="SUPFAM" id="SSF47203">
    <property type="entry name" value="Acyl-CoA dehydrogenase C-terminal domain-like"/>
    <property type="match status" value="1"/>
</dbReference>
<evidence type="ECO:0000256" key="1">
    <source>
        <dbReference type="ARBA" id="ARBA00001974"/>
    </source>
</evidence>
<evidence type="ECO:0000259" key="8">
    <source>
        <dbReference type="Pfam" id="PF02771"/>
    </source>
</evidence>
<gene>
    <name evidence="9" type="ORF">SAMN04487940_11329</name>
</gene>
<dbReference type="Proteomes" id="UP000182932">
    <property type="component" value="Unassembled WGS sequence"/>
</dbReference>